<evidence type="ECO:0000256" key="1">
    <source>
        <dbReference type="SAM" id="MobiDB-lite"/>
    </source>
</evidence>
<proteinExistence type="predicted"/>
<gene>
    <name evidence="2" type="ORF">PV328_005611</name>
</gene>
<dbReference type="EMBL" id="JAQQBS010000002">
    <property type="protein sequence ID" value="KAK0172272.1"/>
    <property type="molecule type" value="Genomic_DNA"/>
</dbReference>
<organism evidence="2 3">
    <name type="scientific">Microctonus aethiopoides</name>
    <dbReference type="NCBI Taxonomy" id="144406"/>
    <lineage>
        <taxon>Eukaryota</taxon>
        <taxon>Metazoa</taxon>
        <taxon>Ecdysozoa</taxon>
        <taxon>Arthropoda</taxon>
        <taxon>Hexapoda</taxon>
        <taxon>Insecta</taxon>
        <taxon>Pterygota</taxon>
        <taxon>Neoptera</taxon>
        <taxon>Endopterygota</taxon>
        <taxon>Hymenoptera</taxon>
        <taxon>Apocrita</taxon>
        <taxon>Ichneumonoidea</taxon>
        <taxon>Braconidae</taxon>
        <taxon>Euphorinae</taxon>
        <taxon>Microctonus</taxon>
    </lineage>
</organism>
<comment type="caution">
    <text evidence="2">The sequence shown here is derived from an EMBL/GenBank/DDBJ whole genome shotgun (WGS) entry which is preliminary data.</text>
</comment>
<name>A0AA39KSP0_9HYME</name>
<dbReference type="AlphaFoldDB" id="A0AA39KSP0"/>
<keyword evidence="3" id="KW-1185">Reference proteome</keyword>
<evidence type="ECO:0000313" key="2">
    <source>
        <dbReference type="EMBL" id="KAK0172272.1"/>
    </source>
</evidence>
<reference evidence="2" key="2">
    <citation type="submission" date="2023-03" db="EMBL/GenBank/DDBJ databases">
        <authorList>
            <person name="Inwood S.N."/>
            <person name="Skelly J.G."/>
            <person name="Guhlin J."/>
            <person name="Harrop T.W.R."/>
            <person name="Goldson S.G."/>
            <person name="Dearden P.K."/>
        </authorList>
    </citation>
    <scope>NUCLEOTIDE SEQUENCE</scope>
    <source>
        <strain evidence="2">Irish</strain>
        <tissue evidence="2">Whole body</tissue>
    </source>
</reference>
<feature type="region of interest" description="Disordered" evidence="1">
    <location>
        <begin position="28"/>
        <end position="82"/>
    </location>
</feature>
<sequence length="107" mass="12241">MDMVKEIVADEADTNSETQWKISKKTCKSRCNNDNDDNHSTMENDREKTNIYEHLLLTQEDEEVESNENNIKSDNKAKPPPIYASNITIGKAIEILKNAEIQKKSNT</sequence>
<evidence type="ECO:0000313" key="3">
    <source>
        <dbReference type="Proteomes" id="UP001168990"/>
    </source>
</evidence>
<dbReference type="Proteomes" id="UP001168990">
    <property type="component" value="Unassembled WGS sequence"/>
</dbReference>
<reference evidence="2" key="1">
    <citation type="journal article" date="2023" name="bioRxiv">
        <title>Scaffold-level genome assemblies of two parasitoid biocontrol wasps reveal the parthenogenesis mechanism and an associated novel virus.</title>
        <authorList>
            <person name="Inwood S."/>
            <person name="Skelly J."/>
            <person name="Guhlin J."/>
            <person name="Harrop T."/>
            <person name="Goldson S."/>
            <person name="Dearden P."/>
        </authorList>
    </citation>
    <scope>NUCLEOTIDE SEQUENCE</scope>
    <source>
        <strain evidence="2">Irish</strain>
        <tissue evidence="2">Whole body</tissue>
    </source>
</reference>
<accession>A0AA39KSP0</accession>
<protein>
    <submittedName>
        <fullName evidence="2">Uncharacterized protein</fullName>
    </submittedName>
</protein>
<feature type="compositionally biased region" description="Basic and acidic residues" evidence="1">
    <location>
        <begin position="31"/>
        <end position="51"/>
    </location>
</feature>